<dbReference type="EMBL" id="CP011034">
    <property type="protein sequence ID" value="ALS33685.1"/>
    <property type="molecule type" value="Genomic_DNA"/>
</dbReference>
<dbReference type="PATRIC" id="fig|1315283.4.peg.2275"/>
<dbReference type="Pfam" id="PF11658">
    <property type="entry name" value="CBP_BcsG"/>
    <property type="match status" value="1"/>
</dbReference>
<feature type="transmembrane region" description="Helical" evidence="1">
    <location>
        <begin position="123"/>
        <end position="140"/>
    </location>
</feature>
<reference evidence="2 3" key="1">
    <citation type="submission" date="2015-03" db="EMBL/GenBank/DDBJ databases">
        <authorList>
            <person name="Murphy D."/>
        </authorList>
    </citation>
    <scope>NUCLEOTIDE SEQUENCE [LARGE SCALE GENOMIC DNA]</scope>
    <source>
        <strain evidence="2 3">KMM 520</strain>
    </source>
</reference>
<evidence type="ECO:0008006" key="4">
    <source>
        <dbReference type="Google" id="ProtNLM"/>
    </source>
</evidence>
<dbReference type="Gene3D" id="3.40.720.10">
    <property type="entry name" value="Alkaline Phosphatase, subunit A"/>
    <property type="match status" value="1"/>
</dbReference>
<evidence type="ECO:0000313" key="3">
    <source>
        <dbReference type="Proteomes" id="UP000065261"/>
    </source>
</evidence>
<keyword evidence="1" id="KW-0812">Transmembrane</keyword>
<dbReference type="NCBIfam" id="TIGR03368">
    <property type="entry name" value="cellulose_yhjU"/>
    <property type="match status" value="1"/>
</dbReference>
<dbReference type="RefSeq" id="WP_058373857.1">
    <property type="nucleotide sequence ID" value="NZ_CP011034.1"/>
</dbReference>
<sequence>MKLSGLGIWNLYFLVKFVLFYYGAIQFDFLSNAALAALFALTFSNSQVDKLKHLIGAVFAIVLLYKDSWLPPIDRLTKQAGNIQDFSLDYFVELFGRIVNYDMLLGLFIIVVCFWYTSQWIRFTTVTIAGLIFIGYQGALKPNDMAVSVQNTPNQEQVFSNTAVVTQKPDSVEQQLNDFYKQQSQLVSYFPDEYNGTQFDVVVLNICSLAIADLNAIGVSLDDIYSDFDIVFSDFNSATSYSGPAAIRLLRASCGQTSQPALFDDAPEQCHLFNNLEKLGYDSHLVMNHDGHFDGFKDLVKKQGKLNSPLFDTTSLPVAQYSFDSKPIYSDGAVLSSWLEEQGDSCAPCAMYYNTISLHDGNQLANSRRMNSDESYPIRQQNLFSDINQFIKSLEKRGRNVMLMLVPEHGAALQGDKVQFAGLREIPSPSIVTVPAAIKFIGPDLPRMSQITVTNTSSYFALSELVTKVMKSNYFAGKNNNIAELVSQLPTSQKVAENAGTIMMYVNKRPYIQLDGGEWTLYPQG</sequence>
<dbReference type="AlphaFoldDB" id="A0A0U2VJT2"/>
<accession>A0A0U2VJT2</accession>
<keyword evidence="1" id="KW-1133">Transmembrane helix</keyword>
<dbReference type="InterPro" id="IPR017850">
    <property type="entry name" value="Alkaline_phosphatase_core_sf"/>
</dbReference>
<proteinExistence type="predicted"/>
<name>A0A0U2VJT2_9GAMM</name>
<dbReference type="KEGG" id="ptn:PTRA_a2612"/>
<dbReference type="OrthoDB" id="6965261at2"/>
<organism evidence="2">
    <name type="scientific">Pseudoalteromonas translucida KMM 520</name>
    <dbReference type="NCBI Taxonomy" id="1315283"/>
    <lineage>
        <taxon>Bacteria</taxon>
        <taxon>Pseudomonadati</taxon>
        <taxon>Pseudomonadota</taxon>
        <taxon>Gammaproteobacteria</taxon>
        <taxon>Alteromonadales</taxon>
        <taxon>Pseudoalteromonadaceae</taxon>
        <taxon>Pseudoalteromonas</taxon>
    </lineage>
</organism>
<evidence type="ECO:0000313" key="2">
    <source>
        <dbReference type="EMBL" id="ALS33685.1"/>
    </source>
</evidence>
<gene>
    <name evidence="2" type="ORF">PTRA_a2612</name>
</gene>
<dbReference type="InterPro" id="IPR017744">
    <property type="entry name" value="BcsG"/>
</dbReference>
<keyword evidence="1" id="KW-0472">Membrane</keyword>
<feature type="transmembrane region" description="Helical" evidence="1">
    <location>
        <begin position="98"/>
        <end position="116"/>
    </location>
</feature>
<evidence type="ECO:0000256" key="1">
    <source>
        <dbReference type="SAM" id="Phobius"/>
    </source>
</evidence>
<protein>
    <recommendedName>
        <fullName evidence="4">Cellulose synthase operon protein YhjU</fullName>
    </recommendedName>
</protein>
<dbReference type="Proteomes" id="UP000065261">
    <property type="component" value="Chromosome I"/>
</dbReference>